<dbReference type="Pfam" id="PF00535">
    <property type="entry name" value="Glycos_transf_2"/>
    <property type="match status" value="1"/>
</dbReference>
<sequence length="253" mass="28414">MKTFNSHIDVSIVIPARNEEEFLPACLAAIDVQETDAQLEIIVVDNGSTDKTALIAEGHGIQVIYEPIAGVGRARAHGTRVARGTYVLHIDADTRLPKIYIKEALTRFSTDASLVCLGGRMRWYDAGKMYNAVCWSFHMVFAPIVRFLTRGALGPIGNNMMFLKRVYDKTTGFDTEVNFGEDADIAKKLHAYGKVRLDLSLVCDTSSRRFRTFRDIARHIINTTYLCLNKAIPYNYLSPSTWRKAKKTSSIDK</sequence>
<dbReference type="EMBL" id="PFPI01000002">
    <property type="protein sequence ID" value="PIZ94091.1"/>
    <property type="molecule type" value="Genomic_DNA"/>
</dbReference>
<dbReference type="AlphaFoldDB" id="A0A2M7V644"/>
<dbReference type="Proteomes" id="UP000230078">
    <property type="component" value="Unassembled WGS sequence"/>
</dbReference>
<evidence type="ECO:0000256" key="3">
    <source>
        <dbReference type="ARBA" id="ARBA00022676"/>
    </source>
</evidence>
<evidence type="ECO:0000259" key="6">
    <source>
        <dbReference type="Pfam" id="PF00535"/>
    </source>
</evidence>
<dbReference type="InterPro" id="IPR001173">
    <property type="entry name" value="Glyco_trans_2-like"/>
</dbReference>
<keyword evidence="5" id="KW-0472">Membrane</keyword>
<dbReference type="SUPFAM" id="SSF53448">
    <property type="entry name" value="Nucleotide-diphospho-sugar transferases"/>
    <property type="match status" value="1"/>
</dbReference>
<evidence type="ECO:0000313" key="7">
    <source>
        <dbReference type="EMBL" id="PIZ94091.1"/>
    </source>
</evidence>
<evidence type="ECO:0000256" key="5">
    <source>
        <dbReference type="ARBA" id="ARBA00023136"/>
    </source>
</evidence>
<proteinExistence type="predicted"/>
<evidence type="ECO:0000256" key="1">
    <source>
        <dbReference type="ARBA" id="ARBA00004236"/>
    </source>
</evidence>
<dbReference type="PANTHER" id="PTHR43646:SF2">
    <property type="entry name" value="GLYCOSYLTRANSFERASE 2-LIKE DOMAIN-CONTAINING PROTEIN"/>
    <property type="match status" value="1"/>
</dbReference>
<keyword evidence="4" id="KW-0808">Transferase</keyword>
<dbReference type="InterPro" id="IPR029044">
    <property type="entry name" value="Nucleotide-diphossugar_trans"/>
</dbReference>
<comment type="subcellular location">
    <subcellularLocation>
        <location evidence="1">Cell membrane</location>
    </subcellularLocation>
</comment>
<feature type="domain" description="Glycosyltransferase 2-like" evidence="6">
    <location>
        <begin position="11"/>
        <end position="169"/>
    </location>
</feature>
<evidence type="ECO:0000256" key="2">
    <source>
        <dbReference type="ARBA" id="ARBA00022475"/>
    </source>
</evidence>
<evidence type="ECO:0000256" key="4">
    <source>
        <dbReference type="ARBA" id="ARBA00022679"/>
    </source>
</evidence>
<keyword evidence="3" id="KW-0328">Glycosyltransferase</keyword>
<reference evidence="8" key="1">
    <citation type="submission" date="2017-09" db="EMBL/GenBank/DDBJ databases">
        <title>Depth-based differentiation of microbial function through sediment-hosted aquifers and enrichment of novel symbionts in the deep terrestrial subsurface.</title>
        <authorList>
            <person name="Probst A.J."/>
            <person name="Ladd B."/>
            <person name="Jarett J.K."/>
            <person name="Geller-Mcgrath D.E."/>
            <person name="Sieber C.M.K."/>
            <person name="Emerson J.B."/>
            <person name="Anantharaman K."/>
            <person name="Thomas B.C."/>
            <person name="Malmstrom R."/>
            <person name="Stieglmeier M."/>
            <person name="Klingl A."/>
            <person name="Woyke T."/>
            <person name="Ryan C.M."/>
            <person name="Banfield J.F."/>
        </authorList>
    </citation>
    <scope>NUCLEOTIDE SEQUENCE [LARGE SCALE GENOMIC DNA]</scope>
</reference>
<dbReference type="GO" id="GO:0016757">
    <property type="term" value="F:glycosyltransferase activity"/>
    <property type="evidence" value="ECO:0007669"/>
    <property type="project" value="UniProtKB-KW"/>
</dbReference>
<evidence type="ECO:0000313" key="8">
    <source>
        <dbReference type="Proteomes" id="UP000230078"/>
    </source>
</evidence>
<dbReference type="Gene3D" id="3.90.550.10">
    <property type="entry name" value="Spore Coat Polysaccharide Biosynthesis Protein SpsA, Chain A"/>
    <property type="match status" value="1"/>
</dbReference>
<protein>
    <recommendedName>
        <fullName evidence="6">Glycosyltransferase 2-like domain-containing protein</fullName>
    </recommendedName>
</protein>
<comment type="caution">
    <text evidence="7">The sequence shown here is derived from an EMBL/GenBank/DDBJ whole genome shotgun (WGS) entry which is preliminary data.</text>
</comment>
<dbReference type="PANTHER" id="PTHR43646">
    <property type="entry name" value="GLYCOSYLTRANSFERASE"/>
    <property type="match status" value="1"/>
</dbReference>
<name>A0A2M7V644_9BACT</name>
<dbReference type="GO" id="GO:0005886">
    <property type="term" value="C:plasma membrane"/>
    <property type="evidence" value="ECO:0007669"/>
    <property type="project" value="UniProtKB-SubCell"/>
</dbReference>
<gene>
    <name evidence="7" type="ORF">COX83_00210</name>
</gene>
<organism evidence="7 8">
    <name type="scientific">Candidatus Magasanikbacteria bacterium CG_4_10_14_0_2_um_filter_41_31</name>
    <dbReference type="NCBI Taxonomy" id="1974639"/>
    <lineage>
        <taxon>Bacteria</taxon>
        <taxon>Candidatus Magasanikiibacteriota</taxon>
    </lineage>
</organism>
<keyword evidence="2" id="KW-1003">Cell membrane</keyword>
<accession>A0A2M7V644</accession>